<dbReference type="EMBL" id="LYDR01000050">
    <property type="protein sequence ID" value="ODA33683.1"/>
    <property type="molecule type" value="Genomic_DNA"/>
</dbReference>
<evidence type="ECO:0000313" key="1">
    <source>
        <dbReference type="EMBL" id="ODA33683.1"/>
    </source>
</evidence>
<dbReference type="Proteomes" id="UP000094828">
    <property type="component" value="Unassembled WGS sequence"/>
</dbReference>
<dbReference type="Pfam" id="PF14103">
    <property type="entry name" value="DUF4276"/>
    <property type="match status" value="1"/>
</dbReference>
<comment type="caution">
    <text evidence="1">The sequence shown here is derived from an EMBL/GenBank/DDBJ whole genome shotgun (WGS) entry which is preliminary data.</text>
</comment>
<keyword evidence="2" id="KW-1185">Reference proteome</keyword>
<organism evidence="1 2">
    <name type="scientific">Planctopirus hydrillae</name>
    <dbReference type="NCBI Taxonomy" id="1841610"/>
    <lineage>
        <taxon>Bacteria</taxon>
        <taxon>Pseudomonadati</taxon>
        <taxon>Planctomycetota</taxon>
        <taxon>Planctomycetia</taxon>
        <taxon>Planctomycetales</taxon>
        <taxon>Planctomycetaceae</taxon>
        <taxon>Planctopirus</taxon>
    </lineage>
</organism>
<proteinExistence type="predicted"/>
<evidence type="ECO:0008006" key="3">
    <source>
        <dbReference type="Google" id="ProtNLM"/>
    </source>
</evidence>
<dbReference type="InterPro" id="IPR025455">
    <property type="entry name" value="DUF4276"/>
</dbReference>
<dbReference type="STRING" id="1841610.A6X21_18315"/>
<dbReference type="RefSeq" id="WP_068846820.1">
    <property type="nucleotide sequence ID" value="NZ_LYDR01000050.1"/>
</dbReference>
<reference evidence="1 2" key="1">
    <citation type="submission" date="2016-05" db="EMBL/GenBank/DDBJ databases">
        <title>Genomic and physiological characterization of Planctopirus sp. isolated from fresh water lake.</title>
        <authorList>
            <person name="Subhash Y."/>
            <person name="Ramana C."/>
        </authorList>
    </citation>
    <scope>NUCLEOTIDE SEQUENCE [LARGE SCALE GENOMIC DNA]</scope>
    <source>
        <strain evidence="1 2">JC280</strain>
    </source>
</reference>
<name>A0A1C3EKC6_9PLAN</name>
<dbReference type="AlphaFoldDB" id="A0A1C3EKC6"/>
<sequence length="263" mass="30704">MSGWRQIHLKLFVTGEGEETFLATFFRQLRHFESGEVIITADYAFPQITVSTNAKKLAKHGKEVLEKIDKATVKKIRPWLLTSTGHYAVLVDDLETERRFLAESQFNFYQEQIHRILDAQPEIKNRFSVHFFVNMIEAYYFKHPEVVNQVCKTLLGEYPGDVENIRHPKQEIDKAIRSIDPKEKFREIKHGASIAKKLDLRKVLENPQHCRALRTLVAWIWEAMGRKRSQEYQLEQGLYWDVTVTQLAAQPPASQIRPLDAEE</sequence>
<evidence type="ECO:0000313" key="2">
    <source>
        <dbReference type="Proteomes" id="UP000094828"/>
    </source>
</evidence>
<dbReference type="OrthoDB" id="582046at2"/>
<accession>A0A1C3EKC6</accession>
<protein>
    <recommendedName>
        <fullName evidence="3">DUF4276 family protein</fullName>
    </recommendedName>
</protein>
<gene>
    <name evidence="1" type="ORF">A6X21_18315</name>
</gene>